<dbReference type="Proteomes" id="UP001239111">
    <property type="component" value="Chromosome 1"/>
</dbReference>
<dbReference type="EMBL" id="CM056741">
    <property type="protein sequence ID" value="KAJ8682822.1"/>
    <property type="molecule type" value="Genomic_DNA"/>
</dbReference>
<evidence type="ECO:0000313" key="1">
    <source>
        <dbReference type="EMBL" id="KAJ8682822.1"/>
    </source>
</evidence>
<name>A0ACC2PHI3_9HYME</name>
<accession>A0ACC2PHI3</accession>
<keyword evidence="2" id="KW-1185">Reference proteome</keyword>
<protein>
    <submittedName>
        <fullName evidence="1">Uncharacterized protein</fullName>
    </submittedName>
</protein>
<reference evidence="1" key="1">
    <citation type="submission" date="2023-04" db="EMBL/GenBank/DDBJ databases">
        <title>A chromosome-level genome assembly of the parasitoid wasp Eretmocerus hayati.</title>
        <authorList>
            <person name="Zhong Y."/>
            <person name="Liu S."/>
            <person name="Liu Y."/>
        </authorList>
    </citation>
    <scope>NUCLEOTIDE SEQUENCE</scope>
    <source>
        <strain evidence="1">ZJU_SS_LIU_2023</strain>
    </source>
</reference>
<organism evidence="1 2">
    <name type="scientific">Eretmocerus hayati</name>
    <dbReference type="NCBI Taxonomy" id="131215"/>
    <lineage>
        <taxon>Eukaryota</taxon>
        <taxon>Metazoa</taxon>
        <taxon>Ecdysozoa</taxon>
        <taxon>Arthropoda</taxon>
        <taxon>Hexapoda</taxon>
        <taxon>Insecta</taxon>
        <taxon>Pterygota</taxon>
        <taxon>Neoptera</taxon>
        <taxon>Endopterygota</taxon>
        <taxon>Hymenoptera</taxon>
        <taxon>Apocrita</taxon>
        <taxon>Proctotrupomorpha</taxon>
        <taxon>Chalcidoidea</taxon>
        <taxon>Aphelinidae</taxon>
        <taxon>Aphelininae</taxon>
        <taxon>Eretmocerus</taxon>
    </lineage>
</organism>
<comment type="caution">
    <text evidence="1">The sequence shown here is derived from an EMBL/GenBank/DDBJ whole genome shotgun (WGS) entry which is preliminary data.</text>
</comment>
<sequence>MFRFNFNDESNGNEEKSNIEEDKEKDDKLEWFSAKRISKPLEDYNVSNITNDQTTNVCYCDVKIKLVDSKTAFNKLAKENCQNIIEAESQHSDLLPAKYEGGLKIWECTHDLARYLLEENILLKDKTVLDLGCGAGVLGLVALLQGSNVHFQDYNLEVIESYTIPNVILNCDKLDTVTKRCQFYCGDWESFVNLIGNDESEEYDYILSSETIYNPNNYPKLYQIFKQKLRKNGICYIAAKIHYFGVGGSIQQFEEFITKDGLFNIKTVWKSDEGLQREVLEVKRR</sequence>
<gene>
    <name evidence="1" type="ORF">QAD02_018614</name>
</gene>
<evidence type="ECO:0000313" key="2">
    <source>
        <dbReference type="Proteomes" id="UP001239111"/>
    </source>
</evidence>
<proteinExistence type="predicted"/>